<dbReference type="SMART" id="SM00237">
    <property type="entry name" value="Calx_beta"/>
    <property type="match status" value="2"/>
</dbReference>
<evidence type="ECO:0000256" key="7">
    <source>
        <dbReference type="ARBA" id="ARBA00023065"/>
    </source>
</evidence>
<dbReference type="GO" id="GO:0007154">
    <property type="term" value="P:cell communication"/>
    <property type="evidence" value="ECO:0007669"/>
    <property type="project" value="InterPro"/>
</dbReference>
<comment type="subcellular location">
    <subcellularLocation>
        <location evidence="1">Cell projection</location>
        <location evidence="1">Cilium</location>
    </subcellularLocation>
    <subcellularLocation>
        <location evidence="2">Cytoplasm</location>
    </subcellularLocation>
</comment>
<keyword evidence="7" id="KW-0406">Ion transport</keyword>
<evidence type="ECO:0000313" key="12">
    <source>
        <dbReference type="Proteomes" id="UP000593765"/>
    </source>
</evidence>
<name>A0A7M2WVB7_9BACT</name>
<evidence type="ECO:0000256" key="6">
    <source>
        <dbReference type="ARBA" id="ARBA00022837"/>
    </source>
</evidence>
<dbReference type="Pfam" id="PF03160">
    <property type="entry name" value="Calx-beta"/>
    <property type="match status" value="2"/>
</dbReference>
<dbReference type="SUPFAM" id="SSF141072">
    <property type="entry name" value="CalX-like"/>
    <property type="match status" value="2"/>
</dbReference>
<dbReference type="PANTHER" id="PTHR11878:SF65">
    <property type="entry name" value="NA_CA-EXCHANGE PROTEIN, ISOFORM G"/>
    <property type="match status" value="1"/>
</dbReference>
<sequence length="662" mass="70039">MSTPRCVVETLECRQLLSASLQVENLDVIPGYERMVFTKIGNPDETTPNKVKETGVLKLRNIGDEPLTFSNITFSGPFKVVGSFPTSIAPGGSAEVTLQFTATSTPTYTYNQTSGITEPRRGGAHIGSLTFKTNDPANPTFTEGLAGWYQVYSERNNEPGLQTIVNLLLDYKTVIAPPKTVLLEQADTPKYYGEEVVSAYWNRANPAKSVSVRQIAAYHGQGNDVPIYWHSQGGANNLLFRHDGAASQTLLPNILGGTGAAAGSFSTNSTFGFRVDNSYSDDTRNKKPEYGGGHEIRFFPVRDHFGNVLANTYFLVQDYAVPVNGSPPNFDFQDNLYIVTNITPANGAVPPPVTVPPVVPPVVPPTVPPEVPPTVPPTVPPVVPPTVPPTVPPVVTVPPTVPPSVPPPPPIVIEPVPPTISLSPPAMSVVEGLKGKQKVELTISLSQPVSYKTKVRFSTTDIEAKRGSDYTGKATGVIKFGVGQTTKTIKMLVKSDKVAEASESFMVTLSEPSNAQIGTAQSTVTIQDNGVQPTTGGGKAIPAEGTDLPIVSITSAVPLLAEGNTGVQLYAFNVAVDRAPLKKVTLKYAAASGTATKGSDFKPKSGSLVFAPGGPTTRTITVAVKGDTVAEPDEAFIVSLFAIKNGVFATDSAQGIIQNDDA</sequence>
<dbReference type="Gene3D" id="2.60.40.2030">
    <property type="match status" value="2"/>
</dbReference>
<protein>
    <recommendedName>
        <fullName evidence="10">Calx-beta domain-containing protein</fullName>
    </recommendedName>
</protein>
<dbReference type="KEGG" id="hbs:IPV69_24150"/>
<keyword evidence="4" id="KW-0732">Signal</keyword>
<evidence type="ECO:0000313" key="11">
    <source>
        <dbReference type="EMBL" id="QOV89264.1"/>
    </source>
</evidence>
<dbReference type="GO" id="GO:0016020">
    <property type="term" value="C:membrane"/>
    <property type="evidence" value="ECO:0007669"/>
    <property type="project" value="InterPro"/>
</dbReference>
<evidence type="ECO:0000256" key="2">
    <source>
        <dbReference type="ARBA" id="ARBA00004496"/>
    </source>
</evidence>
<dbReference type="InterPro" id="IPR013783">
    <property type="entry name" value="Ig-like_fold"/>
</dbReference>
<evidence type="ECO:0000256" key="8">
    <source>
        <dbReference type="ARBA" id="ARBA00023069"/>
    </source>
</evidence>
<dbReference type="Pfam" id="PF22544">
    <property type="entry name" value="HYDIN_VesB_CFA65-like_Ig"/>
    <property type="match status" value="1"/>
</dbReference>
<keyword evidence="3" id="KW-0963">Cytoplasm</keyword>
<dbReference type="EMBL" id="CP063458">
    <property type="protein sequence ID" value="QOV89264.1"/>
    <property type="molecule type" value="Genomic_DNA"/>
</dbReference>
<keyword evidence="6" id="KW-0106">Calcium</keyword>
<organism evidence="11 12">
    <name type="scientific">Humisphaera borealis</name>
    <dbReference type="NCBI Taxonomy" id="2807512"/>
    <lineage>
        <taxon>Bacteria</taxon>
        <taxon>Pseudomonadati</taxon>
        <taxon>Planctomycetota</taxon>
        <taxon>Phycisphaerae</taxon>
        <taxon>Tepidisphaerales</taxon>
        <taxon>Tepidisphaeraceae</taxon>
        <taxon>Humisphaera</taxon>
    </lineage>
</organism>
<dbReference type="PANTHER" id="PTHR11878">
    <property type="entry name" value="SODIUM/CALCIUM EXCHANGER"/>
    <property type="match status" value="1"/>
</dbReference>
<dbReference type="InterPro" id="IPR053879">
    <property type="entry name" value="HYDIN_VesB_CFA65-like_Ig"/>
</dbReference>
<evidence type="ECO:0000256" key="1">
    <source>
        <dbReference type="ARBA" id="ARBA00004138"/>
    </source>
</evidence>
<dbReference type="Gene3D" id="2.60.40.10">
    <property type="entry name" value="Immunoglobulins"/>
    <property type="match status" value="1"/>
</dbReference>
<dbReference type="InterPro" id="IPR038081">
    <property type="entry name" value="CalX-like_sf"/>
</dbReference>
<keyword evidence="12" id="KW-1185">Reference proteome</keyword>
<reference evidence="11 12" key="1">
    <citation type="submission" date="2020-10" db="EMBL/GenBank/DDBJ databases">
        <title>Wide distribution of Phycisphaera-like planctomycetes from WD2101 soil group in peatlands and genome analysis of the first cultivated representative.</title>
        <authorList>
            <person name="Dedysh S.N."/>
            <person name="Beletsky A.V."/>
            <person name="Ivanova A."/>
            <person name="Kulichevskaya I.S."/>
            <person name="Suzina N.E."/>
            <person name="Philippov D.A."/>
            <person name="Rakitin A.L."/>
            <person name="Mardanov A.V."/>
            <person name="Ravin N.V."/>
        </authorList>
    </citation>
    <scope>NUCLEOTIDE SEQUENCE [LARGE SCALE GENOMIC DNA]</scope>
    <source>
        <strain evidence="11 12">M1803</strain>
    </source>
</reference>
<proteinExistence type="predicted"/>
<accession>A0A7M2WVB7</accession>
<evidence type="ECO:0000256" key="3">
    <source>
        <dbReference type="ARBA" id="ARBA00022490"/>
    </source>
</evidence>
<gene>
    <name evidence="11" type="ORF">IPV69_24150</name>
</gene>
<dbReference type="Proteomes" id="UP000593765">
    <property type="component" value="Chromosome"/>
</dbReference>
<evidence type="ECO:0000256" key="9">
    <source>
        <dbReference type="ARBA" id="ARBA00023273"/>
    </source>
</evidence>
<feature type="domain" description="Calx-beta" evidence="10">
    <location>
        <begin position="543"/>
        <end position="641"/>
    </location>
</feature>
<dbReference type="AlphaFoldDB" id="A0A7M2WVB7"/>
<keyword evidence="9" id="KW-0966">Cell projection</keyword>
<feature type="domain" description="Calx-beta" evidence="10">
    <location>
        <begin position="410"/>
        <end position="510"/>
    </location>
</feature>
<evidence type="ECO:0000259" key="10">
    <source>
        <dbReference type="SMART" id="SM00237"/>
    </source>
</evidence>
<dbReference type="InterPro" id="IPR003644">
    <property type="entry name" value="Calx_beta"/>
</dbReference>
<dbReference type="InterPro" id="IPR051171">
    <property type="entry name" value="CaCA"/>
</dbReference>
<keyword evidence="8" id="KW-0969">Cilium</keyword>
<keyword evidence="5" id="KW-0677">Repeat</keyword>
<dbReference type="GO" id="GO:0030001">
    <property type="term" value="P:metal ion transport"/>
    <property type="evidence" value="ECO:0007669"/>
    <property type="project" value="TreeGrafter"/>
</dbReference>
<evidence type="ECO:0000256" key="5">
    <source>
        <dbReference type="ARBA" id="ARBA00022737"/>
    </source>
</evidence>
<evidence type="ECO:0000256" key="4">
    <source>
        <dbReference type="ARBA" id="ARBA00022729"/>
    </source>
</evidence>
<keyword evidence="7" id="KW-0813">Transport</keyword>
<dbReference type="GO" id="GO:0005737">
    <property type="term" value="C:cytoplasm"/>
    <property type="evidence" value="ECO:0007669"/>
    <property type="project" value="UniProtKB-SubCell"/>
</dbReference>